<dbReference type="GO" id="GO:0005886">
    <property type="term" value="C:plasma membrane"/>
    <property type="evidence" value="ECO:0007669"/>
    <property type="project" value="UniProtKB-SubCell"/>
</dbReference>
<comment type="subcellular location">
    <subcellularLocation>
        <location evidence="1">Cell membrane</location>
        <topology evidence="1">Multi-pass membrane protein</topology>
    </subcellularLocation>
</comment>
<evidence type="ECO:0000256" key="4">
    <source>
        <dbReference type="ARBA" id="ARBA00022475"/>
    </source>
</evidence>
<dbReference type="SUPFAM" id="SSF103481">
    <property type="entry name" value="Multidrug resistance efflux transporter EmrE"/>
    <property type="match status" value="2"/>
</dbReference>
<evidence type="ECO:0000256" key="7">
    <source>
        <dbReference type="ARBA" id="ARBA00023136"/>
    </source>
</evidence>
<dbReference type="PANTHER" id="PTHR22911:SF137">
    <property type="entry name" value="SOLUTE CARRIER FAMILY 35 MEMBER G2-RELATED"/>
    <property type="match status" value="1"/>
</dbReference>
<dbReference type="eggNOG" id="COG2962">
    <property type="taxonomic scope" value="Bacteria"/>
</dbReference>
<dbReference type="HOGENOM" id="CLU_054508_1_0_11"/>
<evidence type="ECO:0000256" key="8">
    <source>
        <dbReference type="SAM" id="Phobius"/>
    </source>
</evidence>
<feature type="transmembrane region" description="Helical" evidence="8">
    <location>
        <begin position="276"/>
        <end position="298"/>
    </location>
</feature>
<keyword evidence="7 8" id="KW-0472">Membrane</keyword>
<protein>
    <submittedName>
        <fullName evidence="10">RarD protein</fullName>
    </submittedName>
</protein>
<dbReference type="STRING" id="471855.Shel_23910"/>
<feature type="transmembrane region" description="Helical" evidence="8">
    <location>
        <begin position="131"/>
        <end position="147"/>
    </location>
</feature>
<dbReference type="PANTHER" id="PTHR22911">
    <property type="entry name" value="ACYL-MALONYL CONDENSING ENZYME-RELATED"/>
    <property type="match status" value="1"/>
</dbReference>
<dbReference type="Proteomes" id="UP000002026">
    <property type="component" value="Chromosome"/>
</dbReference>
<evidence type="ECO:0000259" key="9">
    <source>
        <dbReference type="Pfam" id="PF00892"/>
    </source>
</evidence>
<keyword evidence="11" id="KW-1185">Reference proteome</keyword>
<keyword evidence="3" id="KW-0813">Transport</keyword>
<gene>
    <name evidence="10" type="ordered locus">Shel_23910</name>
</gene>
<evidence type="ECO:0000256" key="6">
    <source>
        <dbReference type="ARBA" id="ARBA00022989"/>
    </source>
</evidence>
<feature type="domain" description="EamA" evidence="9">
    <location>
        <begin position="13"/>
        <end position="145"/>
    </location>
</feature>
<feature type="transmembrane region" description="Helical" evidence="8">
    <location>
        <begin position="153"/>
        <end position="170"/>
    </location>
</feature>
<evidence type="ECO:0000313" key="11">
    <source>
        <dbReference type="Proteomes" id="UP000002026"/>
    </source>
</evidence>
<organism evidence="10 11">
    <name type="scientific">Slackia heliotrinireducens (strain ATCC 29202 / DSM 20476 / NCTC 11029 / RHS 1)</name>
    <name type="common">Peptococcus heliotrinreducens</name>
    <dbReference type="NCBI Taxonomy" id="471855"/>
    <lineage>
        <taxon>Bacteria</taxon>
        <taxon>Bacillati</taxon>
        <taxon>Actinomycetota</taxon>
        <taxon>Coriobacteriia</taxon>
        <taxon>Eggerthellales</taxon>
        <taxon>Eggerthellaceae</taxon>
        <taxon>Slackia</taxon>
    </lineage>
</organism>
<reference evidence="10 11" key="1">
    <citation type="journal article" date="2009" name="Stand. Genomic Sci.">
        <title>Complete genome sequence of Slackia heliotrinireducens type strain (RHS 1).</title>
        <authorList>
            <person name="Pukall R."/>
            <person name="Lapidus A."/>
            <person name="Nolan M."/>
            <person name="Copeland A."/>
            <person name="Glavina Del Rio T."/>
            <person name="Lucas S."/>
            <person name="Chen F."/>
            <person name="Tice H."/>
            <person name="Cheng J.F."/>
            <person name="Chertkov O."/>
            <person name="Bruce D."/>
            <person name="Goodwin L."/>
            <person name="Kuske C."/>
            <person name="Brettin T."/>
            <person name="Detter J.C."/>
            <person name="Han C."/>
            <person name="Pitluck S."/>
            <person name="Pati A."/>
            <person name="Mavrommatis K."/>
            <person name="Ivanova N."/>
            <person name="Ovchinnikova G."/>
            <person name="Chen A."/>
            <person name="Palaniappan K."/>
            <person name="Schneider S."/>
            <person name="Rohde M."/>
            <person name="Chain P."/>
            <person name="D'haeseleer P."/>
            <person name="Goker M."/>
            <person name="Bristow J."/>
            <person name="Eisen J.A."/>
            <person name="Markowitz V."/>
            <person name="Kyrpides N.C."/>
            <person name="Klenk H.P."/>
            <person name="Hugenholtz P."/>
        </authorList>
    </citation>
    <scope>NUCLEOTIDE SEQUENCE [LARGE SCALE GENOMIC DNA]</scope>
    <source>
        <strain evidence="11">ATCC 29202 / DSM 20476 / NCTC 11029 / RHS 1</strain>
    </source>
</reference>
<accession>C7N1V9</accession>
<dbReference type="EMBL" id="CP001684">
    <property type="protein sequence ID" value="ACV23400.1"/>
    <property type="molecule type" value="Genomic_DNA"/>
</dbReference>
<keyword evidence="4" id="KW-1003">Cell membrane</keyword>
<keyword evidence="6 8" id="KW-1133">Transmembrane helix</keyword>
<feature type="transmembrane region" description="Helical" evidence="8">
    <location>
        <begin position="12"/>
        <end position="32"/>
    </location>
</feature>
<feature type="transmembrane region" description="Helical" evidence="8">
    <location>
        <begin position="182"/>
        <end position="203"/>
    </location>
</feature>
<dbReference type="KEGG" id="shi:Shel_23910"/>
<feature type="transmembrane region" description="Helical" evidence="8">
    <location>
        <begin position="76"/>
        <end position="95"/>
    </location>
</feature>
<comment type="similarity">
    <text evidence="2">Belongs to the EamA transporter family.</text>
</comment>
<feature type="transmembrane region" description="Helical" evidence="8">
    <location>
        <begin position="248"/>
        <end position="270"/>
    </location>
</feature>
<dbReference type="Pfam" id="PF00892">
    <property type="entry name" value="EamA"/>
    <property type="match status" value="2"/>
</dbReference>
<feature type="transmembrane region" description="Helical" evidence="8">
    <location>
        <begin position="223"/>
        <end position="241"/>
    </location>
</feature>
<proteinExistence type="inferred from homology"/>
<feature type="transmembrane region" description="Helical" evidence="8">
    <location>
        <begin position="44"/>
        <end position="64"/>
    </location>
</feature>
<feature type="domain" description="EamA" evidence="9">
    <location>
        <begin position="156"/>
        <end position="293"/>
    </location>
</feature>
<sequence length="307" mass="33267">MAAGQADMREERTGTLAGLACYILWGLFPLYWKMLVDVNSIEIICHRIIWCFATAIVVCAVLRLHPYRLLSNRRGWAHLLPAALIIATNWGMYIWGVNNGYVVEAALGYYINPLVSVLIGRVAFKERLTPMQCIAVVLCTLGVTYFTVSYGRFPWLAFALAISFGVYGAIKKHGGYPSFEALAVENTITLPIAIGLAITVAHITGTHAFFGDVSSVAGWKTTALLILGGPVTAIPLMLFSAAANKIPLASLGFIQYVSPTLQLIIGVFVFGEPFTLAHAVCFACIWAGLSFVVADAALRYRAGLRAS</sequence>
<dbReference type="AlphaFoldDB" id="C7N1V9"/>
<dbReference type="InterPro" id="IPR000620">
    <property type="entry name" value="EamA_dom"/>
</dbReference>
<evidence type="ECO:0000256" key="1">
    <source>
        <dbReference type="ARBA" id="ARBA00004651"/>
    </source>
</evidence>
<dbReference type="InterPro" id="IPR004626">
    <property type="entry name" value="RarD"/>
</dbReference>
<name>C7N1V9_SLAHD</name>
<keyword evidence="5 8" id="KW-0812">Transmembrane</keyword>
<dbReference type="InterPro" id="IPR037185">
    <property type="entry name" value="EmrE-like"/>
</dbReference>
<evidence type="ECO:0000256" key="2">
    <source>
        <dbReference type="ARBA" id="ARBA00007362"/>
    </source>
</evidence>
<evidence type="ECO:0000256" key="5">
    <source>
        <dbReference type="ARBA" id="ARBA00022692"/>
    </source>
</evidence>
<evidence type="ECO:0000313" key="10">
    <source>
        <dbReference type="EMBL" id="ACV23400.1"/>
    </source>
</evidence>
<evidence type="ECO:0000256" key="3">
    <source>
        <dbReference type="ARBA" id="ARBA00022448"/>
    </source>
</evidence>
<feature type="transmembrane region" description="Helical" evidence="8">
    <location>
        <begin position="107"/>
        <end position="124"/>
    </location>
</feature>
<dbReference type="NCBIfam" id="TIGR00688">
    <property type="entry name" value="rarD"/>
    <property type="match status" value="1"/>
</dbReference>